<evidence type="ECO:0000313" key="3">
    <source>
        <dbReference type="Proteomes" id="UP000078576"/>
    </source>
</evidence>
<dbReference type="InterPro" id="IPR002925">
    <property type="entry name" value="Dienelactn_hydro"/>
</dbReference>
<accession>A0A194V0V9</accession>
<organism evidence="2 3">
    <name type="scientific">Cytospora mali</name>
    <name type="common">Apple Valsa canker fungus</name>
    <name type="synonym">Valsa mali</name>
    <dbReference type="NCBI Taxonomy" id="578113"/>
    <lineage>
        <taxon>Eukaryota</taxon>
        <taxon>Fungi</taxon>
        <taxon>Dikarya</taxon>
        <taxon>Ascomycota</taxon>
        <taxon>Pezizomycotina</taxon>
        <taxon>Sordariomycetes</taxon>
        <taxon>Sordariomycetidae</taxon>
        <taxon>Diaporthales</taxon>
        <taxon>Cytosporaceae</taxon>
        <taxon>Cytospora</taxon>
    </lineage>
</organism>
<evidence type="ECO:0000313" key="2">
    <source>
        <dbReference type="EMBL" id="KUI57543.1"/>
    </source>
</evidence>
<dbReference type="GO" id="GO:0016787">
    <property type="term" value="F:hydrolase activity"/>
    <property type="evidence" value="ECO:0007669"/>
    <property type="project" value="InterPro"/>
</dbReference>
<keyword evidence="3" id="KW-1185">Reference proteome</keyword>
<reference evidence="3" key="1">
    <citation type="submission" date="2014-12" db="EMBL/GenBank/DDBJ databases">
        <title>Genome Sequence of Valsa Canker Pathogens Uncovers a Specific Adaption of Colonization on Woody Bark.</title>
        <authorList>
            <person name="Yin Z."/>
            <person name="Liu H."/>
            <person name="Gao X."/>
            <person name="Li Z."/>
            <person name="Song N."/>
            <person name="Ke X."/>
            <person name="Dai Q."/>
            <person name="Wu Y."/>
            <person name="Sun Y."/>
            <person name="Xu J.-R."/>
            <person name="Kang Z.K."/>
            <person name="Wang L."/>
            <person name="Huang L."/>
        </authorList>
    </citation>
    <scope>NUCLEOTIDE SEQUENCE [LARGE SCALE GENOMIC DNA]</scope>
    <source>
        <strain evidence="3">SXYL134</strain>
    </source>
</reference>
<proteinExistence type="predicted"/>
<dbReference type="AlphaFoldDB" id="A0A194V0V9"/>
<dbReference type="PANTHER" id="PTHR17630:SF55">
    <property type="entry name" value="DIENELACTONE HYDROLASE FAMILY PROTEIN (AFU_ORTHOLOGUE AFUA_1G01900)"/>
    <property type="match status" value="1"/>
</dbReference>
<feature type="domain" description="Dienelactone hydrolase" evidence="1">
    <location>
        <begin position="35"/>
        <end position="250"/>
    </location>
</feature>
<dbReference type="OrthoDB" id="10019231at2759"/>
<sequence length="261" mass="28753">MSLPSGISPCCLKGFQWTGTPTGTVGKLAANDAYIVGDNRDVAIMLIHDLFGWEFPNIRLLADHISREAGATVYVPDFFGGEHLPWDPIVAGDFASLGDALPRFVQKNGRGVREPELFECARALRRDFRKVGAAGFCYGGWACFRLASAQHQPPLVDCVSIGHPSLLTAEDVDGVGGDVPIQMLAPEIDLAYTAEMKLHTFTTLQRLNVPFEYRHFPRVEHACFIRGSDSEENPGERDAMIRGKNAIVGWMREWLHGLAAE</sequence>
<protein>
    <submittedName>
        <fullName evidence="2">Protein AIM2</fullName>
    </submittedName>
</protein>
<dbReference type="Gene3D" id="3.40.50.1820">
    <property type="entry name" value="alpha/beta hydrolase"/>
    <property type="match status" value="1"/>
</dbReference>
<dbReference type="EMBL" id="KN714701">
    <property type="protein sequence ID" value="KUI57543.1"/>
    <property type="molecule type" value="Genomic_DNA"/>
</dbReference>
<dbReference type="InterPro" id="IPR029058">
    <property type="entry name" value="AB_hydrolase_fold"/>
</dbReference>
<dbReference type="STRING" id="694573.A0A194V0V9"/>
<dbReference type="Proteomes" id="UP000078576">
    <property type="component" value="Unassembled WGS sequence"/>
</dbReference>
<gene>
    <name evidence="2" type="ORF">VP1G_04877</name>
</gene>
<name>A0A194V0V9_CYTMA</name>
<dbReference type="Pfam" id="PF01738">
    <property type="entry name" value="DLH"/>
    <property type="match status" value="1"/>
</dbReference>
<dbReference type="PANTHER" id="PTHR17630">
    <property type="entry name" value="DIENELACTONE HYDROLASE"/>
    <property type="match status" value="1"/>
</dbReference>
<evidence type="ECO:0000259" key="1">
    <source>
        <dbReference type="Pfam" id="PF01738"/>
    </source>
</evidence>
<dbReference type="SUPFAM" id="SSF53474">
    <property type="entry name" value="alpha/beta-Hydrolases"/>
    <property type="match status" value="1"/>
</dbReference>